<gene>
    <name evidence="1" type="ORF">AVEN_137979_1</name>
</gene>
<sequence>MCSIYFRRTGSNPFETTHIIATELNCTRVDFVTYSYPDIGIKHGERSRRSAVGVQLLKIARENQPIHKQWKKFSALGVNKEAIITFLHQIWTSLPAELYKNIIFFITHQKKCCSINNDAGNLNICDITDLHCDHEEADSGMLLHASHASKHTRV</sequence>
<dbReference type="Proteomes" id="UP000499080">
    <property type="component" value="Unassembled WGS sequence"/>
</dbReference>
<dbReference type="AlphaFoldDB" id="A0A4Y2G6H0"/>
<keyword evidence="2" id="KW-1185">Reference proteome</keyword>
<proteinExistence type="predicted"/>
<organism evidence="1 2">
    <name type="scientific">Araneus ventricosus</name>
    <name type="common">Orbweaver spider</name>
    <name type="synonym">Epeira ventricosa</name>
    <dbReference type="NCBI Taxonomy" id="182803"/>
    <lineage>
        <taxon>Eukaryota</taxon>
        <taxon>Metazoa</taxon>
        <taxon>Ecdysozoa</taxon>
        <taxon>Arthropoda</taxon>
        <taxon>Chelicerata</taxon>
        <taxon>Arachnida</taxon>
        <taxon>Araneae</taxon>
        <taxon>Araneomorphae</taxon>
        <taxon>Entelegynae</taxon>
        <taxon>Araneoidea</taxon>
        <taxon>Araneidae</taxon>
        <taxon>Araneus</taxon>
    </lineage>
</organism>
<protein>
    <recommendedName>
        <fullName evidence="3">DDE-1 domain-containing protein</fullName>
    </recommendedName>
</protein>
<comment type="caution">
    <text evidence="1">The sequence shown here is derived from an EMBL/GenBank/DDBJ whole genome shotgun (WGS) entry which is preliminary data.</text>
</comment>
<name>A0A4Y2G6H0_ARAVE</name>
<evidence type="ECO:0000313" key="2">
    <source>
        <dbReference type="Proteomes" id="UP000499080"/>
    </source>
</evidence>
<reference evidence="1 2" key="1">
    <citation type="journal article" date="2019" name="Sci. Rep.">
        <title>Orb-weaving spider Araneus ventricosus genome elucidates the spidroin gene catalogue.</title>
        <authorList>
            <person name="Kono N."/>
            <person name="Nakamura H."/>
            <person name="Ohtoshi R."/>
            <person name="Moran D.A.P."/>
            <person name="Shinohara A."/>
            <person name="Yoshida Y."/>
            <person name="Fujiwara M."/>
            <person name="Mori M."/>
            <person name="Tomita M."/>
            <person name="Arakawa K."/>
        </authorList>
    </citation>
    <scope>NUCLEOTIDE SEQUENCE [LARGE SCALE GENOMIC DNA]</scope>
</reference>
<dbReference type="EMBL" id="BGPR01001235">
    <property type="protein sequence ID" value="GBM48971.1"/>
    <property type="molecule type" value="Genomic_DNA"/>
</dbReference>
<evidence type="ECO:0008006" key="3">
    <source>
        <dbReference type="Google" id="ProtNLM"/>
    </source>
</evidence>
<accession>A0A4Y2G6H0</accession>
<evidence type="ECO:0000313" key="1">
    <source>
        <dbReference type="EMBL" id="GBM48971.1"/>
    </source>
</evidence>